<dbReference type="GeneID" id="42982191"/>
<dbReference type="InterPro" id="IPR010368">
    <property type="entry name" value="Com_YlbF"/>
</dbReference>
<evidence type="ECO:0000313" key="3">
    <source>
        <dbReference type="Proteomes" id="UP000078582"/>
    </source>
</evidence>
<dbReference type="STRING" id="375175.AYR53_07975"/>
<sequence>MAVKVYDIANQLEGELRKTDEFLALESAYTELKKNQKAYDLFKNFQQINMKLQQKQMQGENLEDSEIDEAKKLADKVGKFKEIQTLMEKEKGLSQIMEDLNGIITKPVQELYAN</sequence>
<dbReference type="Proteomes" id="UP000078582">
    <property type="component" value="Chromosome"/>
</dbReference>
<dbReference type="OrthoDB" id="9811402at2"/>
<dbReference type="AlphaFoldDB" id="A0A192H377"/>
<dbReference type="KEGG" id="lbt:AYR52_02855"/>
<reference evidence="2 3" key="1">
    <citation type="submission" date="2016-03" db="EMBL/GenBank/DDBJ databases">
        <title>Pediococcus and Lactobacillus from brewery environment - whole genome sequencing and assembly.</title>
        <authorList>
            <person name="Behr J."/>
            <person name="Geissler A.J."/>
            <person name="Vogel R.F."/>
        </authorList>
    </citation>
    <scope>NUCLEOTIDE SEQUENCE [LARGE SCALE GENOMIC DNA]</scope>
    <source>
        <strain evidence="2 3">TMW 1.1989</strain>
    </source>
</reference>
<dbReference type="EMBL" id="CP014873">
    <property type="protein sequence ID" value="ANK62692.1"/>
    <property type="molecule type" value="Genomic_DNA"/>
</dbReference>
<gene>
    <name evidence="2" type="ORF">AYR53_07975</name>
</gene>
<proteinExistence type="inferred from homology"/>
<dbReference type="Pfam" id="PF06133">
    <property type="entry name" value="Com_YlbF"/>
    <property type="match status" value="1"/>
</dbReference>
<dbReference type="HAMAP" id="MF_01526">
    <property type="entry name" value="UPF0342"/>
    <property type="match status" value="1"/>
</dbReference>
<evidence type="ECO:0000313" key="2">
    <source>
        <dbReference type="EMBL" id="ANK62692.1"/>
    </source>
</evidence>
<accession>A0A192H377</accession>
<dbReference type="InterPro" id="IPR023378">
    <property type="entry name" value="YheA/YmcA-like_dom_sf"/>
</dbReference>
<dbReference type="RefSeq" id="WP_068223581.1">
    <property type="nucleotide sequence ID" value="NZ_CP014623.1"/>
</dbReference>
<dbReference type="Gene3D" id="1.20.1500.10">
    <property type="entry name" value="YheA/YmcA-like"/>
    <property type="match status" value="1"/>
</dbReference>
<name>A0A192H377_9LACO</name>
<dbReference type="SUPFAM" id="SSF158622">
    <property type="entry name" value="YheA/YmcA-like"/>
    <property type="match status" value="1"/>
</dbReference>
<comment type="similarity">
    <text evidence="1">Belongs to the UPF0342 family.</text>
</comment>
<organism evidence="2 3">
    <name type="scientific">Loigolactobacillus backii</name>
    <dbReference type="NCBI Taxonomy" id="375175"/>
    <lineage>
        <taxon>Bacteria</taxon>
        <taxon>Bacillati</taxon>
        <taxon>Bacillota</taxon>
        <taxon>Bacilli</taxon>
        <taxon>Lactobacillales</taxon>
        <taxon>Lactobacillaceae</taxon>
        <taxon>Loigolactobacillus</taxon>
    </lineage>
</organism>
<keyword evidence="3" id="KW-1185">Reference proteome</keyword>
<evidence type="ECO:0000256" key="1">
    <source>
        <dbReference type="HAMAP-Rule" id="MF_01526"/>
    </source>
</evidence>
<protein>
    <recommendedName>
        <fullName evidence="1">UPF0342 protein AYR53_07975</fullName>
    </recommendedName>
</protein>